<sequence>MGDASMEDTPMPDAPFDDLNLPMNGDQDMDMGYLPPRTSSTPPGFPPEAWEYTQSIWNPTSTAIINAILCDEEYLNTEWFRYGRGLRAVEPYPEPGLNIVHPRDLSLRISVENDDGDMEDIVHVSRRSLMWDTNFVSWHVRKRCFAFRGELRLLKCLLTYLHASMFRPRRIKKALIRTRSITTPLDGVNVGLGWTAFVDKVTIVECALLVADGIDLNGYQLLINGRSYLNAPDDAEETGNDRSDGAPSRDEHHDDGDISGETLVNGRVNGARTPEHDGSSPLPADEGRPHGVSPRNSRIEISSPLARVDALRGTRAPANSAVNSFPPVADGINGAQQETNTSGGRYNLRNRNRPPPAGAVVNGTGRRRH</sequence>
<gene>
    <name evidence="2" type="ORF">HIM_03783</name>
</gene>
<dbReference type="AlphaFoldDB" id="A0A0F7ZM22"/>
<name>A0A0F7ZM22_9HYPO</name>
<accession>A0A0F7ZM22</accession>
<protein>
    <submittedName>
        <fullName evidence="2">Uncharacterized protein</fullName>
    </submittedName>
</protein>
<evidence type="ECO:0000256" key="1">
    <source>
        <dbReference type="SAM" id="MobiDB-lite"/>
    </source>
</evidence>
<feature type="region of interest" description="Disordered" evidence="1">
    <location>
        <begin position="232"/>
        <end position="301"/>
    </location>
</feature>
<evidence type="ECO:0000313" key="2">
    <source>
        <dbReference type="EMBL" id="KJZ76906.1"/>
    </source>
</evidence>
<feature type="compositionally biased region" description="Polar residues" evidence="1">
    <location>
        <begin position="334"/>
        <end position="344"/>
    </location>
</feature>
<organism evidence="2 3">
    <name type="scientific">Hirsutella minnesotensis 3608</name>
    <dbReference type="NCBI Taxonomy" id="1043627"/>
    <lineage>
        <taxon>Eukaryota</taxon>
        <taxon>Fungi</taxon>
        <taxon>Dikarya</taxon>
        <taxon>Ascomycota</taxon>
        <taxon>Pezizomycotina</taxon>
        <taxon>Sordariomycetes</taxon>
        <taxon>Hypocreomycetidae</taxon>
        <taxon>Hypocreales</taxon>
        <taxon>Ophiocordycipitaceae</taxon>
        <taxon>Hirsutella</taxon>
    </lineage>
</organism>
<dbReference type="EMBL" id="KQ030509">
    <property type="protein sequence ID" value="KJZ76906.1"/>
    <property type="molecule type" value="Genomic_DNA"/>
</dbReference>
<feature type="region of interest" description="Disordered" evidence="1">
    <location>
        <begin position="1"/>
        <end position="22"/>
    </location>
</feature>
<proteinExistence type="predicted"/>
<evidence type="ECO:0000313" key="3">
    <source>
        <dbReference type="Proteomes" id="UP000054481"/>
    </source>
</evidence>
<feature type="region of interest" description="Disordered" evidence="1">
    <location>
        <begin position="317"/>
        <end position="369"/>
    </location>
</feature>
<dbReference type="OrthoDB" id="4932172at2759"/>
<keyword evidence="3" id="KW-1185">Reference proteome</keyword>
<reference evidence="2 3" key="1">
    <citation type="journal article" date="2014" name="Genome Biol. Evol.">
        <title>Comparative genomics and transcriptomics analyses reveal divergent lifestyle features of nematode endoparasitic fungus Hirsutella minnesotensis.</title>
        <authorList>
            <person name="Lai Y."/>
            <person name="Liu K."/>
            <person name="Zhang X."/>
            <person name="Zhang X."/>
            <person name="Li K."/>
            <person name="Wang N."/>
            <person name="Shu C."/>
            <person name="Wu Y."/>
            <person name="Wang C."/>
            <person name="Bushley K.E."/>
            <person name="Xiang M."/>
            <person name="Liu X."/>
        </authorList>
    </citation>
    <scope>NUCLEOTIDE SEQUENCE [LARGE SCALE GENOMIC DNA]</scope>
    <source>
        <strain evidence="2 3">3608</strain>
    </source>
</reference>
<dbReference type="Proteomes" id="UP000054481">
    <property type="component" value="Unassembled WGS sequence"/>
</dbReference>
<feature type="compositionally biased region" description="Basic and acidic residues" evidence="1">
    <location>
        <begin position="239"/>
        <end position="256"/>
    </location>
</feature>